<dbReference type="PANTHER" id="PTHR12113:SF6">
    <property type="entry name" value="DICKKOPF N-TERMINAL CYSTEINE-RICH DOMAIN-CONTAINING PROTEIN"/>
    <property type="match status" value="1"/>
</dbReference>
<evidence type="ECO:0000256" key="4">
    <source>
        <dbReference type="SAM" id="SignalP"/>
    </source>
</evidence>
<dbReference type="Gene3D" id="2.10.80.10">
    <property type="entry name" value="Lipase, subunit A"/>
    <property type="match status" value="1"/>
</dbReference>
<organism evidence="5 6">
    <name type="scientific">Branchiostoma lanceolatum</name>
    <name type="common">Common lancelet</name>
    <name type="synonym">Amphioxus lanceolatum</name>
    <dbReference type="NCBI Taxonomy" id="7740"/>
    <lineage>
        <taxon>Eukaryota</taxon>
        <taxon>Metazoa</taxon>
        <taxon>Chordata</taxon>
        <taxon>Cephalochordata</taxon>
        <taxon>Leptocardii</taxon>
        <taxon>Amphioxiformes</taxon>
        <taxon>Branchiostomatidae</taxon>
        <taxon>Branchiostoma</taxon>
    </lineage>
</organism>
<comment type="subcellular location">
    <subcellularLocation>
        <location evidence="1">Secreted</location>
    </subcellularLocation>
</comment>
<evidence type="ECO:0000256" key="2">
    <source>
        <dbReference type="ARBA" id="ARBA00022525"/>
    </source>
</evidence>
<gene>
    <name evidence="5" type="primary">Hypp8972</name>
    <name evidence="5" type="ORF">BLAG_LOCUS11528</name>
</gene>
<feature type="chain" id="PRO_5035450715" evidence="4">
    <location>
        <begin position="23"/>
        <end position="240"/>
    </location>
</feature>
<evidence type="ECO:0000313" key="5">
    <source>
        <dbReference type="EMBL" id="CAH1251013.1"/>
    </source>
</evidence>
<protein>
    <submittedName>
        <fullName evidence="5">Hypp8972 protein</fullName>
    </submittedName>
</protein>
<evidence type="ECO:0000313" key="6">
    <source>
        <dbReference type="Proteomes" id="UP000838412"/>
    </source>
</evidence>
<name>A0A8J9ZAM1_BRALA</name>
<dbReference type="GO" id="GO:0039706">
    <property type="term" value="F:co-receptor binding"/>
    <property type="evidence" value="ECO:0007669"/>
    <property type="project" value="TreeGrafter"/>
</dbReference>
<dbReference type="GO" id="GO:0005615">
    <property type="term" value="C:extracellular space"/>
    <property type="evidence" value="ECO:0007669"/>
    <property type="project" value="TreeGrafter"/>
</dbReference>
<evidence type="ECO:0000256" key="3">
    <source>
        <dbReference type="ARBA" id="ARBA00022729"/>
    </source>
</evidence>
<evidence type="ECO:0000256" key="1">
    <source>
        <dbReference type="ARBA" id="ARBA00004613"/>
    </source>
</evidence>
<dbReference type="AlphaFoldDB" id="A0A8J9ZAM1"/>
<sequence length="240" mass="26422">MRIVVAFVSAVLLALQLAPTSALVIRPRRELPDFFSQILQRVKKDAVVDDSSDTREEDGDKKCTRDEDCEEGQFCIPTGPSTWHCQETSVGAVDNWSCSDDGDENLCPLGTHCHQGRCNKIGHELQVPPGHEGAVCEVADDCKKGLCCGYLNVDEYNVFSPRFCKPFIREGEPCYHAKTTVDVVMIPGPLILGSRKKRQLQGGDCCEPGLHCGKEGVCIADEDRAHDTKDRNDSEAARRG</sequence>
<dbReference type="GO" id="GO:0090090">
    <property type="term" value="P:negative regulation of canonical Wnt signaling pathway"/>
    <property type="evidence" value="ECO:0007669"/>
    <property type="project" value="TreeGrafter"/>
</dbReference>
<feature type="signal peptide" evidence="4">
    <location>
        <begin position="1"/>
        <end position="22"/>
    </location>
</feature>
<dbReference type="EMBL" id="OV696703">
    <property type="protein sequence ID" value="CAH1251013.1"/>
    <property type="molecule type" value="Genomic_DNA"/>
</dbReference>
<dbReference type="InterPro" id="IPR039863">
    <property type="entry name" value="DKK1-4"/>
</dbReference>
<dbReference type="Proteomes" id="UP000838412">
    <property type="component" value="Chromosome 18"/>
</dbReference>
<proteinExistence type="predicted"/>
<dbReference type="PANTHER" id="PTHR12113">
    <property type="entry name" value="DICKKOPF3-LIKE 3"/>
    <property type="match status" value="1"/>
</dbReference>
<keyword evidence="2" id="KW-0964">Secreted</keyword>
<accession>A0A8J9ZAM1</accession>
<keyword evidence="3 4" id="KW-0732">Signal</keyword>
<dbReference type="GO" id="GO:0048019">
    <property type="term" value="F:receptor antagonist activity"/>
    <property type="evidence" value="ECO:0007669"/>
    <property type="project" value="TreeGrafter"/>
</dbReference>
<reference evidence="5" key="1">
    <citation type="submission" date="2022-01" db="EMBL/GenBank/DDBJ databases">
        <authorList>
            <person name="Braso-Vives M."/>
        </authorList>
    </citation>
    <scope>NUCLEOTIDE SEQUENCE</scope>
</reference>
<keyword evidence="6" id="KW-1185">Reference proteome</keyword>